<feature type="region of interest" description="Disordered" evidence="1">
    <location>
        <begin position="1"/>
        <end position="21"/>
    </location>
</feature>
<gene>
    <name evidence="3" type="ORF">HCU74_11265</name>
</gene>
<dbReference type="EMBL" id="JAAWWK010000003">
    <property type="protein sequence ID" value="NKI17983.1"/>
    <property type="molecule type" value="Genomic_DNA"/>
</dbReference>
<evidence type="ECO:0000313" key="3">
    <source>
        <dbReference type="EMBL" id="NKI17983.1"/>
    </source>
</evidence>
<dbReference type="Gene3D" id="3.40.50.300">
    <property type="entry name" value="P-loop containing nucleotide triphosphate hydrolases"/>
    <property type="match status" value="1"/>
</dbReference>
<organism evidence="3 4">
    <name type="scientific">Spongiibacter thalassae</name>
    <dbReference type="NCBI Taxonomy" id="2721624"/>
    <lineage>
        <taxon>Bacteria</taxon>
        <taxon>Pseudomonadati</taxon>
        <taxon>Pseudomonadota</taxon>
        <taxon>Gammaproteobacteria</taxon>
        <taxon>Cellvibrionales</taxon>
        <taxon>Spongiibacteraceae</taxon>
        <taxon>Spongiibacter</taxon>
    </lineage>
</organism>
<comment type="caution">
    <text evidence="3">The sequence shown here is derived from an EMBL/GenBank/DDBJ whole genome shotgun (WGS) entry which is preliminary data.</text>
</comment>
<dbReference type="InterPro" id="IPR027417">
    <property type="entry name" value="P-loop_NTPase"/>
</dbReference>
<dbReference type="Proteomes" id="UP000765845">
    <property type="component" value="Unassembled WGS sequence"/>
</dbReference>
<dbReference type="Pfam" id="PF13401">
    <property type="entry name" value="AAA_22"/>
    <property type="match status" value="1"/>
</dbReference>
<proteinExistence type="predicted"/>
<feature type="domain" description="ORC1/DEAH AAA+ ATPase" evidence="2">
    <location>
        <begin position="52"/>
        <end position="182"/>
    </location>
</feature>
<dbReference type="GO" id="GO:0005524">
    <property type="term" value="F:ATP binding"/>
    <property type="evidence" value="ECO:0007669"/>
    <property type="project" value="UniProtKB-KW"/>
</dbReference>
<evidence type="ECO:0000256" key="1">
    <source>
        <dbReference type="SAM" id="MobiDB-lite"/>
    </source>
</evidence>
<keyword evidence="3" id="KW-0547">Nucleotide-binding</keyword>
<name>A0ABX1GFN8_9GAMM</name>
<accession>A0ABX1GFN8</accession>
<dbReference type="InterPro" id="IPR049945">
    <property type="entry name" value="AAA_22"/>
</dbReference>
<keyword evidence="4" id="KW-1185">Reference proteome</keyword>
<evidence type="ECO:0000259" key="2">
    <source>
        <dbReference type="Pfam" id="PF13401"/>
    </source>
</evidence>
<evidence type="ECO:0000313" key="4">
    <source>
        <dbReference type="Proteomes" id="UP000765845"/>
    </source>
</evidence>
<dbReference type="RefSeq" id="WP_168450497.1">
    <property type="nucleotide sequence ID" value="NZ_JAAWWK010000003.1"/>
</dbReference>
<dbReference type="SUPFAM" id="SSF52540">
    <property type="entry name" value="P-loop containing nucleoside triphosphate hydrolases"/>
    <property type="match status" value="1"/>
</dbReference>
<keyword evidence="3" id="KW-0067">ATP-binding</keyword>
<reference evidence="3 4" key="1">
    <citation type="submission" date="2020-04" db="EMBL/GenBank/DDBJ databases">
        <authorList>
            <person name="Yoon J."/>
        </authorList>
    </citation>
    <scope>NUCLEOTIDE SEQUENCE [LARGE SCALE GENOMIC DNA]</scope>
    <source>
        <strain evidence="3 4">KMU-166</strain>
    </source>
</reference>
<protein>
    <submittedName>
        <fullName evidence="3">ATP-binding protein</fullName>
    </submittedName>
</protein>
<sequence>MGSLDEGGQIMASRSNQLPPDHPIYNPNGFVIETPMCFELEQCLTQWLRLGRTGGVVLGDSRAGKSTAVEMVGKRLKTRSDEVIPACFISLCNRDVKTIAAVYRNIWFSVNGTYKTKNSSDQMCYDLVHCFADMSFANNARQVALFVDEMQYLTIEQFAPFVELGNKLRLLGTNLSVIFIGNWSECELMLQNITTRQELEMLRGRFFKDSFSFKSVTSLQDVDACLSKLGAYKYPTDAKYSLTQCAMKGVVPSNWKLTSLAPKICKPPVIPG</sequence>